<sequence>MLQELPDELLLVFGEFVCQSSLAVLCRVSKDFNELFTPLLYRNIQMDNVPVDLFKKIFQGLHVRHIRHLGLTSSPSYRYENERKPTLDGMLSSIQNLKSLKSFDAGEFFSLRRKEEDHITNYTRLLQQLAGLGTIRDLSLDISSSHISHGAVIPRFSNLQRLSLTLGREFPGYSNTDEAIAEVLLSSPDLTHLCLRTDESYGEDVPSALMCLIKIYEKKRKQRSLSPLKLTHLQLENGYLPCPGLHKRHGYSVDYLSHLTDLTTLRSLGLVDDDVTDMFNELDHGVDPQVFANAIQLHRLTIGSYTEEIEQLVELPHLKDTLSEIEISQYYDEEGCEDQITAVFRTTRPSVKKLVLGGGVSKCPGEAVNIIKETVLKMPQLEMFATPITRRSYDMVIQQVLLKMQNLTSLFLLGEVASIINRRRLSEKNEESRCAKEAKRIFNINRILVFRKEFRPLRVVGVGTHIFVCHLLSPHFDEKSQEDVFSVKKAETLTLAWYKVVKLSQTETLAFKSIIELSRRCR</sequence>
<dbReference type="EMBL" id="KV878211">
    <property type="protein sequence ID" value="OJJ36930.1"/>
    <property type="molecule type" value="Genomic_DNA"/>
</dbReference>
<dbReference type="Gene3D" id="3.80.10.10">
    <property type="entry name" value="Ribonuclease Inhibitor"/>
    <property type="match status" value="1"/>
</dbReference>
<dbReference type="RefSeq" id="XP_040690606.1">
    <property type="nucleotide sequence ID" value="XM_040836062.1"/>
</dbReference>
<dbReference type="AlphaFoldDB" id="A0A1L9RPQ0"/>
<evidence type="ECO:0000313" key="1">
    <source>
        <dbReference type="EMBL" id="OJJ36930.1"/>
    </source>
</evidence>
<dbReference type="SUPFAM" id="SSF52047">
    <property type="entry name" value="RNI-like"/>
    <property type="match status" value="1"/>
</dbReference>
<dbReference type="InterPro" id="IPR032675">
    <property type="entry name" value="LRR_dom_sf"/>
</dbReference>
<keyword evidence="2" id="KW-1185">Reference proteome</keyword>
<gene>
    <name evidence="1" type="ORF">ASPWEDRAFT_436230</name>
</gene>
<protein>
    <recommendedName>
        <fullName evidence="3">F-box domain-containing protein</fullName>
    </recommendedName>
</protein>
<organism evidence="1 2">
    <name type="scientific">Aspergillus wentii DTO 134E9</name>
    <dbReference type="NCBI Taxonomy" id="1073089"/>
    <lineage>
        <taxon>Eukaryota</taxon>
        <taxon>Fungi</taxon>
        <taxon>Dikarya</taxon>
        <taxon>Ascomycota</taxon>
        <taxon>Pezizomycotina</taxon>
        <taxon>Eurotiomycetes</taxon>
        <taxon>Eurotiomycetidae</taxon>
        <taxon>Eurotiales</taxon>
        <taxon>Aspergillaceae</taxon>
        <taxon>Aspergillus</taxon>
        <taxon>Aspergillus subgen. Cremei</taxon>
    </lineage>
</organism>
<accession>A0A1L9RPQ0</accession>
<dbReference type="OrthoDB" id="4431138at2759"/>
<evidence type="ECO:0008006" key="3">
    <source>
        <dbReference type="Google" id="ProtNLM"/>
    </source>
</evidence>
<dbReference type="Proteomes" id="UP000184383">
    <property type="component" value="Unassembled WGS sequence"/>
</dbReference>
<proteinExistence type="predicted"/>
<reference evidence="2" key="1">
    <citation type="journal article" date="2017" name="Genome Biol.">
        <title>Comparative genomics reveals high biological diversity and specific adaptations in the industrially and medically important fungal genus Aspergillus.</title>
        <authorList>
            <person name="de Vries R.P."/>
            <person name="Riley R."/>
            <person name="Wiebenga A."/>
            <person name="Aguilar-Osorio G."/>
            <person name="Amillis S."/>
            <person name="Uchima C.A."/>
            <person name="Anderluh G."/>
            <person name="Asadollahi M."/>
            <person name="Askin M."/>
            <person name="Barry K."/>
            <person name="Battaglia E."/>
            <person name="Bayram O."/>
            <person name="Benocci T."/>
            <person name="Braus-Stromeyer S.A."/>
            <person name="Caldana C."/>
            <person name="Canovas D."/>
            <person name="Cerqueira G.C."/>
            <person name="Chen F."/>
            <person name="Chen W."/>
            <person name="Choi C."/>
            <person name="Clum A."/>
            <person name="Dos Santos R.A."/>
            <person name="Damasio A.R."/>
            <person name="Diallinas G."/>
            <person name="Emri T."/>
            <person name="Fekete E."/>
            <person name="Flipphi M."/>
            <person name="Freyberg S."/>
            <person name="Gallo A."/>
            <person name="Gournas C."/>
            <person name="Habgood R."/>
            <person name="Hainaut M."/>
            <person name="Harispe M.L."/>
            <person name="Henrissat B."/>
            <person name="Hilden K.S."/>
            <person name="Hope R."/>
            <person name="Hossain A."/>
            <person name="Karabika E."/>
            <person name="Karaffa L."/>
            <person name="Karanyi Z."/>
            <person name="Krasevec N."/>
            <person name="Kuo A."/>
            <person name="Kusch H."/>
            <person name="LaButti K."/>
            <person name="Lagendijk E.L."/>
            <person name="Lapidus A."/>
            <person name="Levasseur A."/>
            <person name="Lindquist E."/>
            <person name="Lipzen A."/>
            <person name="Logrieco A.F."/>
            <person name="MacCabe A."/>
            <person name="Maekelae M.R."/>
            <person name="Malavazi I."/>
            <person name="Melin P."/>
            <person name="Meyer V."/>
            <person name="Mielnichuk N."/>
            <person name="Miskei M."/>
            <person name="Molnar A.P."/>
            <person name="Mule G."/>
            <person name="Ngan C.Y."/>
            <person name="Orejas M."/>
            <person name="Orosz E."/>
            <person name="Ouedraogo J.P."/>
            <person name="Overkamp K.M."/>
            <person name="Park H.-S."/>
            <person name="Perrone G."/>
            <person name="Piumi F."/>
            <person name="Punt P.J."/>
            <person name="Ram A.F."/>
            <person name="Ramon A."/>
            <person name="Rauscher S."/>
            <person name="Record E."/>
            <person name="Riano-Pachon D.M."/>
            <person name="Robert V."/>
            <person name="Roehrig J."/>
            <person name="Ruller R."/>
            <person name="Salamov A."/>
            <person name="Salih N.S."/>
            <person name="Samson R.A."/>
            <person name="Sandor E."/>
            <person name="Sanguinetti M."/>
            <person name="Schuetze T."/>
            <person name="Sepcic K."/>
            <person name="Shelest E."/>
            <person name="Sherlock G."/>
            <person name="Sophianopoulou V."/>
            <person name="Squina F.M."/>
            <person name="Sun H."/>
            <person name="Susca A."/>
            <person name="Todd R.B."/>
            <person name="Tsang A."/>
            <person name="Unkles S.E."/>
            <person name="van de Wiele N."/>
            <person name="van Rossen-Uffink D."/>
            <person name="Oliveira J.V."/>
            <person name="Vesth T.C."/>
            <person name="Visser J."/>
            <person name="Yu J.-H."/>
            <person name="Zhou M."/>
            <person name="Andersen M.R."/>
            <person name="Archer D.B."/>
            <person name="Baker S.E."/>
            <person name="Benoit I."/>
            <person name="Brakhage A.A."/>
            <person name="Braus G.H."/>
            <person name="Fischer R."/>
            <person name="Frisvad J.C."/>
            <person name="Goldman G.H."/>
            <person name="Houbraken J."/>
            <person name="Oakley B."/>
            <person name="Pocsi I."/>
            <person name="Scazzocchio C."/>
            <person name="Seiboth B."/>
            <person name="vanKuyk P.A."/>
            <person name="Wortman J."/>
            <person name="Dyer P.S."/>
            <person name="Grigoriev I.V."/>
        </authorList>
    </citation>
    <scope>NUCLEOTIDE SEQUENCE [LARGE SCALE GENOMIC DNA]</scope>
    <source>
        <strain evidence="2">DTO 134E9</strain>
    </source>
</reference>
<evidence type="ECO:0000313" key="2">
    <source>
        <dbReference type="Proteomes" id="UP000184383"/>
    </source>
</evidence>
<name>A0A1L9RPQ0_ASPWE</name>
<dbReference type="GeneID" id="63751910"/>
<dbReference type="VEuPathDB" id="FungiDB:ASPWEDRAFT_436230"/>